<dbReference type="InterPro" id="IPR018171">
    <property type="entry name" value="Pept_tRNA_hydro_CS"/>
</dbReference>
<evidence type="ECO:0000256" key="3">
    <source>
        <dbReference type="ARBA" id="ARBA00022801"/>
    </source>
</evidence>
<dbReference type="Pfam" id="PF01195">
    <property type="entry name" value="Pept_tRNA_hydro"/>
    <property type="match status" value="1"/>
</dbReference>
<dbReference type="InterPro" id="IPR036416">
    <property type="entry name" value="Pept_tRNA_hydro_sf"/>
</dbReference>
<dbReference type="PROSITE" id="PS01196">
    <property type="entry name" value="PEPT_TRNA_HYDROL_2"/>
    <property type="match status" value="1"/>
</dbReference>
<feature type="site" description="Stabilizes the basic form of H active site to accept a proton" evidence="8">
    <location>
        <position position="90"/>
    </location>
</feature>
<dbReference type="NCBIfam" id="TIGR00447">
    <property type="entry name" value="pth"/>
    <property type="match status" value="1"/>
</dbReference>
<accession>A0A931AVI4</accession>
<keyword evidence="4 8" id="KW-0694">RNA-binding</keyword>
<keyword evidence="10" id="KW-1185">Reference proteome</keyword>
<dbReference type="PANTHER" id="PTHR17224">
    <property type="entry name" value="PEPTIDYL-TRNA HYDROLASE"/>
    <property type="match status" value="1"/>
</dbReference>
<dbReference type="PANTHER" id="PTHR17224:SF1">
    <property type="entry name" value="PEPTIDYL-TRNA HYDROLASE"/>
    <property type="match status" value="1"/>
</dbReference>
<evidence type="ECO:0000256" key="1">
    <source>
        <dbReference type="ARBA" id="ARBA00013260"/>
    </source>
</evidence>
<dbReference type="EC" id="3.1.1.29" evidence="1 8"/>
<comment type="subunit">
    <text evidence="8">Monomer.</text>
</comment>
<comment type="function">
    <text evidence="8">Hydrolyzes ribosome-free peptidyl-tRNAs (with 1 or more amino acids incorporated), which drop off the ribosome during protein synthesis, or as a result of ribosome stalling.</text>
</comment>
<dbReference type="Gene3D" id="3.40.50.1470">
    <property type="entry name" value="Peptidyl-tRNA hydrolase"/>
    <property type="match status" value="1"/>
</dbReference>
<comment type="function">
    <text evidence="8">Catalyzes the release of premature peptidyl moieties from peptidyl-tRNA molecules trapped in stalled 50S ribosomal subunits, and thus maintains levels of free tRNAs and 50S ribosomes.</text>
</comment>
<dbReference type="Proteomes" id="UP000621436">
    <property type="component" value="Unassembled WGS sequence"/>
</dbReference>
<evidence type="ECO:0000256" key="5">
    <source>
        <dbReference type="ARBA" id="ARBA00038063"/>
    </source>
</evidence>
<dbReference type="AlphaFoldDB" id="A0A931AVI4"/>
<comment type="similarity">
    <text evidence="5 8">Belongs to the PTH family.</text>
</comment>
<proteinExistence type="inferred from homology"/>
<feature type="binding site" evidence="8">
    <location>
        <position position="14"/>
    </location>
    <ligand>
        <name>tRNA</name>
        <dbReference type="ChEBI" id="CHEBI:17843"/>
    </ligand>
</feature>
<dbReference type="CDD" id="cd00462">
    <property type="entry name" value="PTH"/>
    <property type="match status" value="1"/>
</dbReference>
<keyword evidence="3 8" id="KW-0378">Hydrolase</keyword>
<dbReference type="GO" id="GO:0006515">
    <property type="term" value="P:protein quality control for misfolded or incompletely synthesized proteins"/>
    <property type="evidence" value="ECO:0007669"/>
    <property type="project" value="UniProtKB-UniRule"/>
</dbReference>
<sequence length="184" mass="20519">MKLIVGLGNPGSKYKGTRHNIGFNIIKKLADMHDFFSTQRCDSIIGEGKIRGQEVVLAQPLTYMNRSGKAVNCLVRKYNLDLKDLLIVYDDLNLDVGRIRLKTSGSSGGHNGLKSIINHLSSNQFPRLKIGIGRPEPGFNIAEYVLDRFKPEEREVIEEAIEVAVKAVMIYIESGPEAAMNKFN</sequence>
<dbReference type="GO" id="GO:0000049">
    <property type="term" value="F:tRNA binding"/>
    <property type="evidence" value="ECO:0007669"/>
    <property type="project" value="UniProtKB-UniRule"/>
</dbReference>
<organism evidence="9 10">
    <name type="scientific">Halonatronomonas betaini</name>
    <dbReference type="NCBI Taxonomy" id="2778430"/>
    <lineage>
        <taxon>Bacteria</taxon>
        <taxon>Bacillati</taxon>
        <taxon>Bacillota</taxon>
        <taxon>Clostridia</taxon>
        <taxon>Halanaerobiales</taxon>
        <taxon>Halarsenatibacteraceae</taxon>
        <taxon>Halonatronomonas</taxon>
    </lineage>
</organism>
<dbReference type="GO" id="GO:0072344">
    <property type="term" value="P:rescue of stalled ribosome"/>
    <property type="evidence" value="ECO:0007669"/>
    <property type="project" value="UniProtKB-UniRule"/>
</dbReference>
<dbReference type="GO" id="GO:0005737">
    <property type="term" value="C:cytoplasm"/>
    <property type="evidence" value="ECO:0007669"/>
    <property type="project" value="UniProtKB-SubCell"/>
</dbReference>
<dbReference type="EMBL" id="JADPIE010000004">
    <property type="protein sequence ID" value="MBF8437255.1"/>
    <property type="molecule type" value="Genomic_DNA"/>
</dbReference>
<dbReference type="RefSeq" id="WP_270454219.1">
    <property type="nucleotide sequence ID" value="NZ_JADPIE010000004.1"/>
</dbReference>
<reference evidence="9" key="1">
    <citation type="submission" date="2020-11" db="EMBL/GenBank/DDBJ databases">
        <title>Halonatronomonas betainensis gen. nov., sp. nov. a novel haloalkaliphilic representative of the family Halanaerobiacae capable of betaine degradation.</title>
        <authorList>
            <person name="Boltyanskaya Y."/>
            <person name="Kevbrin V."/>
            <person name="Detkova E."/>
            <person name="Grouzdev D.S."/>
            <person name="Koziaeva V."/>
            <person name="Zhilina T."/>
        </authorList>
    </citation>
    <scope>NUCLEOTIDE SEQUENCE</scope>
    <source>
        <strain evidence="9">Z-7014</strain>
    </source>
</reference>
<dbReference type="InterPro" id="IPR001328">
    <property type="entry name" value="Pept_tRNA_hydro"/>
</dbReference>
<gene>
    <name evidence="8" type="primary">pth</name>
    <name evidence="9" type="ORF">I0Q91_09210</name>
</gene>
<evidence type="ECO:0000256" key="2">
    <source>
        <dbReference type="ARBA" id="ARBA00022555"/>
    </source>
</evidence>
<keyword evidence="2 8" id="KW-0820">tRNA-binding</keyword>
<comment type="subcellular location">
    <subcellularLocation>
        <location evidence="8">Cytoplasm</location>
    </subcellularLocation>
</comment>
<name>A0A931AVI4_9FIRM</name>
<feature type="binding site" evidence="8">
    <location>
        <position position="63"/>
    </location>
    <ligand>
        <name>tRNA</name>
        <dbReference type="ChEBI" id="CHEBI:17843"/>
    </ligand>
</feature>
<protein>
    <recommendedName>
        <fullName evidence="7 8">Peptidyl-tRNA hydrolase</fullName>
        <shortName evidence="8">Pth</shortName>
        <ecNumber evidence="1 8">3.1.1.29</ecNumber>
    </recommendedName>
</protein>
<dbReference type="SUPFAM" id="SSF53178">
    <property type="entry name" value="Peptidyl-tRNA hydrolase-like"/>
    <property type="match status" value="1"/>
</dbReference>
<evidence type="ECO:0000256" key="7">
    <source>
        <dbReference type="ARBA" id="ARBA00050038"/>
    </source>
</evidence>
<comment type="catalytic activity">
    <reaction evidence="6 8">
        <text>an N-acyl-L-alpha-aminoacyl-tRNA + H2O = an N-acyl-L-amino acid + a tRNA + H(+)</text>
        <dbReference type="Rhea" id="RHEA:54448"/>
        <dbReference type="Rhea" id="RHEA-COMP:10123"/>
        <dbReference type="Rhea" id="RHEA-COMP:13883"/>
        <dbReference type="ChEBI" id="CHEBI:15377"/>
        <dbReference type="ChEBI" id="CHEBI:15378"/>
        <dbReference type="ChEBI" id="CHEBI:59874"/>
        <dbReference type="ChEBI" id="CHEBI:78442"/>
        <dbReference type="ChEBI" id="CHEBI:138191"/>
        <dbReference type="EC" id="3.1.1.29"/>
    </reaction>
</comment>
<feature type="binding site" evidence="8">
    <location>
        <position position="111"/>
    </location>
    <ligand>
        <name>tRNA</name>
        <dbReference type="ChEBI" id="CHEBI:17843"/>
    </ligand>
</feature>
<feature type="site" description="Discriminates between blocked and unblocked aminoacyl-tRNA" evidence="8">
    <location>
        <position position="9"/>
    </location>
</feature>
<evidence type="ECO:0000256" key="8">
    <source>
        <dbReference type="HAMAP-Rule" id="MF_00083"/>
    </source>
</evidence>
<dbReference type="HAMAP" id="MF_00083">
    <property type="entry name" value="Pept_tRNA_hydro_bact"/>
    <property type="match status" value="1"/>
</dbReference>
<dbReference type="GO" id="GO:0004045">
    <property type="term" value="F:peptidyl-tRNA hydrolase activity"/>
    <property type="evidence" value="ECO:0007669"/>
    <property type="project" value="UniProtKB-UniRule"/>
</dbReference>
<evidence type="ECO:0000256" key="4">
    <source>
        <dbReference type="ARBA" id="ARBA00022884"/>
    </source>
</evidence>
<feature type="active site" description="Proton acceptor" evidence="8">
    <location>
        <position position="19"/>
    </location>
</feature>
<comment type="caution">
    <text evidence="9">The sequence shown here is derived from an EMBL/GenBank/DDBJ whole genome shotgun (WGS) entry which is preliminary data.</text>
</comment>
<evidence type="ECO:0000313" key="10">
    <source>
        <dbReference type="Proteomes" id="UP000621436"/>
    </source>
</evidence>
<dbReference type="FunFam" id="3.40.50.1470:FF:000001">
    <property type="entry name" value="Peptidyl-tRNA hydrolase"/>
    <property type="match status" value="1"/>
</dbReference>
<keyword evidence="8" id="KW-0963">Cytoplasm</keyword>
<evidence type="ECO:0000256" key="6">
    <source>
        <dbReference type="ARBA" id="ARBA00048707"/>
    </source>
</evidence>
<feature type="binding site" evidence="8">
    <location>
        <position position="65"/>
    </location>
    <ligand>
        <name>tRNA</name>
        <dbReference type="ChEBI" id="CHEBI:17843"/>
    </ligand>
</feature>
<evidence type="ECO:0000313" key="9">
    <source>
        <dbReference type="EMBL" id="MBF8437255.1"/>
    </source>
</evidence>